<dbReference type="InterPro" id="IPR022398">
    <property type="entry name" value="Peptidase_S8_His-AS"/>
</dbReference>
<reference evidence="10" key="1">
    <citation type="journal article" date="2019" name="Int. J. Syst. Evol. Microbiol.">
        <title>The Global Catalogue of Microorganisms (GCM) 10K type strain sequencing project: providing services to taxonomists for standard genome sequencing and annotation.</title>
        <authorList>
            <consortium name="The Broad Institute Genomics Platform"/>
            <consortium name="The Broad Institute Genome Sequencing Center for Infectious Disease"/>
            <person name="Wu L."/>
            <person name="Ma J."/>
        </authorList>
    </citation>
    <scope>NUCLEOTIDE SEQUENCE [LARGE SCALE GENOMIC DNA]</scope>
    <source>
        <strain evidence="10">NBRC 108894</strain>
    </source>
</reference>
<name>A0ABQ6KBC2_9MICO</name>
<feature type="compositionally biased region" description="Low complexity" evidence="6">
    <location>
        <begin position="225"/>
        <end position="238"/>
    </location>
</feature>
<comment type="caution">
    <text evidence="5">Lacks conserved residue(s) required for the propagation of feature annotation.</text>
</comment>
<dbReference type="InterPro" id="IPR000209">
    <property type="entry name" value="Peptidase_S8/S53_dom"/>
</dbReference>
<evidence type="ECO:0000313" key="9">
    <source>
        <dbReference type="EMBL" id="GMA96145.1"/>
    </source>
</evidence>
<dbReference type="PANTHER" id="PTHR43806:SF11">
    <property type="entry name" value="CEREVISIN-RELATED"/>
    <property type="match status" value="1"/>
</dbReference>
<protein>
    <recommendedName>
        <fullName evidence="8">Peptidase S8/S53 domain-containing protein</fullName>
    </recommendedName>
</protein>
<proteinExistence type="inferred from homology"/>
<keyword evidence="10" id="KW-1185">Reference proteome</keyword>
<evidence type="ECO:0000256" key="5">
    <source>
        <dbReference type="PROSITE-ProRule" id="PRU01240"/>
    </source>
</evidence>
<feature type="region of interest" description="Disordered" evidence="6">
    <location>
        <begin position="181"/>
        <end position="257"/>
    </location>
</feature>
<feature type="compositionally biased region" description="Low complexity" evidence="6">
    <location>
        <begin position="248"/>
        <end position="257"/>
    </location>
</feature>
<keyword evidence="7" id="KW-0732">Signal</keyword>
<evidence type="ECO:0000256" key="4">
    <source>
        <dbReference type="ARBA" id="ARBA00022825"/>
    </source>
</evidence>
<keyword evidence="4" id="KW-0720">Serine protease</keyword>
<dbReference type="PROSITE" id="PS00137">
    <property type="entry name" value="SUBTILASE_HIS"/>
    <property type="match status" value="1"/>
</dbReference>
<feature type="compositionally biased region" description="Low complexity" evidence="6">
    <location>
        <begin position="189"/>
        <end position="217"/>
    </location>
</feature>
<dbReference type="Pfam" id="PF00082">
    <property type="entry name" value="Peptidase_S8"/>
    <property type="match status" value="1"/>
</dbReference>
<evidence type="ECO:0000256" key="6">
    <source>
        <dbReference type="SAM" id="MobiDB-lite"/>
    </source>
</evidence>
<evidence type="ECO:0000256" key="1">
    <source>
        <dbReference type="ARBA" id="ARBA00011073"/>
    </source>
</evidence>
<organism evidence="9 10">
    <name type="scientific">Pseudolysinimonas kribbensis</name>
    <dbReference type="NCBI Taxonomy" id="433641"/>
    <lineage>
        <taxon>Bacteria</taxon>
        <taxon>Bacillati</taxon>
        <taxon>Actinomycetota</taxon>
        <taxon>Actinomycetes</taxon>
        <taxon>Micrococcales</taxon>
        <taxon>Microbacteriaceae</taxon>
        <taxon>Pseudolysinimonas</taxon>
    </lineage>
</organism>
<dbReference type="Proteomes" id="UP001157034">
    <property type="component" value="Unassembled WGS sequence"/>
</dbReference>
<dbReference type="InterPro" id="IPR015500">
    <property type="entry name" value="Peptidase_S8_subtilisin-rel"/>
</dbReference>
<comment type="caution">
    <text evidence="9">The sequence shown here is derived from an EMBL/GenBank/DDBJ whole genome shotgun (WGS) entry which is preliminary data.</text>
</comment>
<feature type="chain" id="PRO_5046537580" description="Peptidase S8/S53 domain-containing protein" evidence="7">
    <location>
        <begin position="25"/>
        <end position="257"/>
    </location>
</feature>
<dbReference type="PROSITE" id="PS51892">
    <property type="entry name" value="SUBTILASE"/>
    <property type="match status" value="1"/>
</dbReference>
<gene>
    <name evidence="9" type="ORF">GCM10025881_29690</name>
</gene>
<keyword evidence="3" id="KW-0378">Hydrolase</keyword>
<evidence type="ECO:0000256" key="7">
    <source>
        <dbReference type="SAM" id="SignalP"/>
    </source>
</evidence>
<feature type="region of interest" description="Disordered" evidence="6">
    <location>
        <begin position="90"/>
        <end position="113"/>
    </location>
</feature>
<dbReference type="EMBL" id="BSVB01000001">
    <property type="protein sequence ID" value="GMA96145.1"/>
    <property type="molecule type" value="Genomic_DNA"/>
</dbReference>
<evidence type="ECO:0000256" key="3">
    <source>
        <dbReference type="ARBA" id="ARBA00022801"/>
    </source>
</evidence>
<accession>A0ABQ6KBC2</accession>
<evidence type="ECO:0000313" key="10">
    <source>
        <dbReference type="Proteomes" id="UP001157034"/>
    </source>
</evidence>
<dbReference type="PRINTS" id="PR00723">
    <property type="entry name" value="SUBTILISIN"/>
</dbReference>
<feature type="domain" description="Peptidase S8/S53" evidence="8">
    <location>
        <begin position="63"/>
        <end position="192"/>
    </location>
</feature>
<keyword evidence="2" id="KW-0645">Protease</keyword>
<feature type="signal peptide" evidence="7">
    <location>
        <begin position="1"/>
        <end position="24"/>
    </location>
</feature>
<dbReference type="PANTHER" id="PTHR43806">
    <property type="entry name" value="PEPTIDASE S8"/>
    <property type="match status" value="1"/>
</dbReference>
<dbReference type="Gene3D" id="3.40.50.200">
    <property type="entry name" value="Peptidase S8/S53 domain"/>
    <property type="match status" value="1"/>
</dbReference>
<comment type="similarity">
    <text evidence="1 5">Belongs to the peptidase S8 family.</text>
</comment>
<evidence type="ECO:0000259" key="8">
    <source>
        <dbReference type="Pfam" id="PF00082"/>
    </source>
</evidence>
<evidence type="ECO:0000256" key="2">
    <source>
        <dbReference type="ARBA" id="ARBA00022670"/>
    </source>
</evidence>
<sequence>MRRTLAVTGAAFALLLVAPVAASAAPGTPSTPAVRTAASDLVRSKEYWLSSYGILQAWNTTQGRGVTVAIIDTGVDGSVPELRGAVVGGTDFSHHGASNGQTPVGSGEDSDHGTMVASLLAGRGTGPGTGAIGVAPQASLLSISIGFGAQAPDSDDQIADAVTWAVDHGARVINMSLTRNTLSWPPAGTRRSSMRSSTTSSSSPRPATAAAAPTRSAPPRRCRACSRSPVWTRAVARATTRRARESRSASPRRASTS</sequence>
<dbReference type="InterPro" id="IPR050131">
    <property type="entry name" value="Peptidase_S8_subtilisin-like"/>
</dbReference>
<dbReference type="InterPro" id="IPR036852">
    <property type="entry name" value="Peptidase_S8/S53_dom_sf"/>
</dbReference>
<dbReference type="SUPFAM" id="SSF52743">
    <property type="entry name" value="Subtilisin-like"/>
    <property type="match status" value="1"/>
</dbReference>